<name>A0A561PLU2_9BACT</name>
<organism evidence="1 2">
    <name type="scientific">Chitinophaga polysaccharea</name>
    <dbReference type="NCBI Taxonomy" id="1293035"/>
    <lineage>
        <taxon>Bacteria</taxon>
        <taxon>Pseudomonadati</taxon>
        <taxon>Bacteroidota</taxon>
        <taxon>Chitinophagia</taxon>
        <taxon>Chitinophagales</taxon>
        <taxon>Chitinophagaceae</taxon>
        <taxon>Chitinophaga</taxon>
    </lineage>
</organism>
<reference evidence="1 2" key="1">
    <citation type="submission" date="2019-06" db="EMBL/GenBank/DDBJ databases">
        <title>Sorghum-associated microbial communities from plants grown in Nebraska, USA.</title>
        <authorList>
            <person name="Schachtman D."/>
        </authorList>
    </citation>
    <scope>NUCLEOTIDE SEQUENCE [LARGE SCALE GENOMIC DNA]</scope>
    <source>
        <strain evidence="1 2">1209</strain>
    </source>
</reference>
<dbReference type="InterPro" id="IPR021272">
    <property type="entry name" value="DUF2851"/>
</dbReference>
<dbReference type="EMBL" id="VIWO01000006">
    <property type="protein sequence ID" value="TWF39076.1"/>
    <property type="molecule type" value="Genomic_DNA"/>
</dbReference>
<dbReference type="Pfam" id="PF11013">
    <property type="entry name" value="DUF2851"/>
    <property type="match status" value="1"/>
</dbReference>
<protein>
    <submittedName>
        <fullName evidence="1">Uncharacterized protein DUF2851</fullName>
    </submittedName>
</protein>
<proteinExistence type="predicted"/>
<keyword evidence="2" id="KW-1185">Reference proteome</keyword>
<gene>
    <name evidence="1" type="ORF">FHW36_106300</name>
</gene>
<dbReference type="OrthoDB" id="1005072at2"/>
<sequence length="427" mass="49377">MFVNPPLSEELFQHIWAFRLFRQDHLTTVTGEPVEILHPGVLNHHGGPDFSAARIRIGTALWIGQVELHLRTSDWFRHGHQHNPQYGRIILHVVFIHDMPGKGIPGVPCLELQERISKLLLQRYEALRSLAPFVPCAAQAAQVPSLTWISWKERLLAERWERKIRGLQFWLLATHGNWEEVCYWAIAQSYGIPVNAAPFLQVAQSLPYRTLMRHRHQLIQLEAFLFGQAGMLEAAHTDTYALQLQDIFTHLRHKYRLQPMAAHQWNWLRMRPAAFPTVRLATLAALLGKTTHIFSQVLEAKDITALEQLFFVQPSAYWRTHYRFGQPVAQTQCPGRQAVHTILINTVLPLLFFYGQQKQQKYYQEKALHLLQQLPPEKNNITHQWALLGVKQENALESQALLQLKQYYCNEKKCLYCAIGAKIIKGV</sequence>
<accession>A0A561PLU2</accession>
<comment type="caution">
    <text evidence="1">The sequence shown here is derived from an EMBL/GenBank/DDBJ whole genome shotgun (WGS) entry which is preliminary data.</text>
</comment>
<evidence type="ECO:0000313" key="2">
    <source>
        <dbReference type="Proteomes" id="UP000320811"/>
    </source>
</evidence>
<evidence type="ECO:0000313" key="1">
    <source>
        <dbReference type="EMBL" id="TWF39076.1"/>
    </source>
</evidence>
<dbReference type="AlphaFoldDB" id="A0A561PLU2"/>
<dbReference type="Proteomes" id="UP000320811">
    <property type="component" value="Unassembled WGS sequence"/>
</dbReference>
<dbReference type="RefSeq" id="WP_145671494.1">
    <property type="nucleotide sequence ID" value="NZ_VIWO01000006.1"/>
</dbReference>